<keyword evidence="2" id="KW-1133">Transmembrane helix</keyword>
<feature type="transmembrane region" description="Helical" evidence="2">
    <location>
        <begin position="123"/>
        <end position="142"/>
    </location>
</feature>
<feature type="region of interest" description="Disordered" evidence="1">
    <location>
        <begin position="1"/>
        <end position="27"/>
    </location>
</feature>
<feature type="transmembrane region" description="Helical" evidence="2">
    <location>
        <begin position="93"/>
        <end position="117"/>
    </location>
</feature>
<dbReference type="AlphaFoldDB" id="A0A2N9JE35"/>
<evidence type="ECO:0000313" key="3">
    <source>
        <dbReference type="EMBL" id="SPD85768.1"/>
    </source>
</evidence>
<keyword evidence="2" id="KW-0812">Transmembrane</keyword>
<proteinExistence type="predicted"/>
<accession>A0A2N9JE35</accession>
<dbReference type="EMBL" id="LT985188">
    <property type="protein sequence ID" value="SPD85768.1"/>
    <property type="molecule type" value="Genomic_DNA"/>
</dbReference>
<keyword evidence="2" id="KW-0472">Membrane</keyword>
<organism evidence="3 4">
    <name type="scientific">Micropruina glycogenica</name>
    <dbReference type="NCBI Taxonomy" id="75385"/>
    <lineage>
        <taxon>Bacteria</taxon>
        <taxon>Bacillati</taxon>
        <taxon>Actinomycetota</taxon>
        <taxon>Actinomycetes</taxon>
        <taxon>Propionibacteriales</taxon>
        <taxon>Nocardioidaceae</taxon>
        <taxon>Micropruina</taxon>
    </lineage>
</organism>
<evidence type="ECO:0000256" key="1">
    <source>
        <dbReference type="SAM" id="MobiDB-lite"/>
    </source>
</evidence>
<protein>
    <submittedName>
        <fullName evidence="3">Uncharacterized protein</fullName>
    </submittedName>
</protein>
<evidence type="ECO:0000256" key="2">
    <source>
        <dbReference type="SAM" id="Phobius"/>
    </source>
</evidence>
<reference evidence="3 4" key="1">
    <citation type="submission" date="2018-02" db="EMBL/GenBank/DDBJ databases">
        <authorList>
            <person name="Cohen D.B."/>
            <person name="Kent A.D."/>
        </authorList>
    </citation>
    <scope>NUCLEOTIDE SEQUENCE [LARGE SCALE GENOMIC DNA]</scope>
    <source>
        <strain evidence="3">1</strain>
    </source>
</reference>
<dbReference type="Proteomes" id="UP000238164">
    <property type="component" value="Chromosome 1"/>
</dbReference>
<name>A0A2N9JE35_9ACTN</name>
<dbReference type="PANTHER" id="PTHR34351:SF1">
    <property type="entry name" value="SLR1927 PROTEIN"/>
    <property type="match status" value="1"/>
</dbReference>
<dbReference type="PANTHER" id="PTHR34351">
    <property type="entry name" value="SLR1927 PROTEIN-RELATED"/>
    <property type="match status" value="1"/>
</dbReference>
<keyword evidence="4" id="KW-1185">Reference proteome</keyword>
<dbReference type="KEGG" id="mgg:MPLG2_0732"/>
<feature type="compositionally biased region" description="Pro residues" evidence="1">
    <location>
        <begin position="12"/>
        <end position="26"/>
    </location>
</feature>
<gene>
    <name evidence="3" type="ORF">MPLG2_0732</name>
</gene>
<sequence>MTENTRVRPQPSELPPPDGEPTPARVPKPFRWSRLRWSSLFRGSSVSRPGFDKRNQRPGFDKLNQRPKFHRLNQRLQPVRELLQPGVDACRRVLAAVTGFGWTVLALAAFCWLLAGLFGWGELALTAAVLLVGFAVACAFTIGRMNLAVDLEADPVRVTVGESSAARVRVTNLARTPALPIGLEFPVGTAVGRFTLPALAADASHDEVVIIPTQQRGVIELGPVVTQRGDPFGMVRREVTWTERLELFVHPRRVPLEPLGSGLLRDLEGHTTQDMSMSDLAFHTLREYSPGDDRRYIHWRSSAKVSSARGAGTFLVKQFLDTRRSHIAVVVDADETAYADAAEFELAISVGASIAVRALADEMDLTIVCGDHAATKPAPSLALDTFSRADFAACTLAESTGRLNHLAPDASVAILVSGSNAGFQTYAHARAHLAPEVHTFAITSERGGTMALRQASGMTVLTVATLNDLPRVLPGVIVQ</sequence>
<evidence type="ECO:0000313" key="4">
    <source>
        <dbReference type="Proteomes" id="UP000238164"/>
    </source>
</evidence>